<proteinExistence type="predicted"/>
<dbReference type="Proteomes" id="UP000072189">
    <property type="component" value="Unassembled WGS sequence"/>
</dbReference>
<accession>A0A147F292</accession>
<protein>
    <submittedName>
        <fullName evidence="1">Uncharacterized protein</fullName>
    </submittedName>
</protein>
<evidence type="ECO:0000313" key="2">
    <source>
        <dbReference type="Proteomes" id="UP000072189"/>
    </source>
</evidence>
<name>A0A147F292_MICTE</name>
<organism evidence="1 2">
    <name type="scientific">Microbacterium testaceum</name>
    <name type="common">Aureobacterium testaceum</name>
    <name type="synonym">Brevibacterium testaceum</name>
    <dbReference type="NCBI Taxonomy" id="2033"/>
    <lineage>
        <taxon>Bacteria</taxon>
        <taxon>Bacillati</taxon>
        <taxon>Actinomycetota</taxon>
        <taxon>Actinomycetes</taxon>
        <taxon>Micrococcales</taxon>
        <taxon>Microbacteriaceae</taxon>
        <taxon>Microbacterium</taxon>
    </lineage>
</organism>
<reference evidence="1 2" key="1">
    <citation type="journal article" date="2016" name="Front. Microbiol.">
        <title>Genomic Resource of Rice Seed Associated Bacteria.</title>
        <authorList>
            <person name="Midha S."/>
            <person name="Bansal K."/>
            <person name="Sharma S."/>
            <person name="Kumar N."/>
            <person name="Patil P.P."/>
            <person name="Chaudhry V."/>
            <person name="Patil P.B."/>
        </authorList>
    </citation>
    <scope>NUCLEOTIDE SEQUENCE [LARGE SCALE GENOMIC DNA]</scope>
    <source>
        <strain evidence="1 2">RSA3</strain>
    </source>
</reference>
<dbReference type="RefSeq" id="WP_153004820.1">
    <property type="nucleotide sequence ID" value="NZ_LDRV01000163.1"/>
</dbReference>
<dbReference type="AlphaFoldDB" id="A0A147F292"/>
<sequence>MSAPGSPSSGHRDPVWNIARVPLTGSAVAEWFAAREMDVRGDIAPSHAFIDEAQVAEVSVRRIWHTALSLTRAATSTGSPRDTLLVQVAGEARLSLGDDAAVALGPHAVVFLPGGQAFSLVSDEPTARIEIDYRAHDRAAAWVHGAGELVSASMILSAVNALFHTPVSRGGG</sequence>
<dbReference type="PATRIC" id="fig|2033.7.peg.984"/>
<comment type="caution">
    <text evidence="1">The sequence shown here is derived from an EMBL/GenBank/DDBJ whole genome shotgun (WGS) entry which is preliminary data.</text>
</comment>
<gene>
    <name evidence="1" type="ORF">RSA3_17975</name>
</gene>
<feature type="non-terminal residue" evidence="1">
    <location>
        <position position="172"/>
    </location>
</feature>
<evidence type="ECO:0000313" key="1">
    <source>
        <dbReference type="EMBL" id="KTS04439.1"/>
    </source>
</evidence>
<dbReference type="EMBL" id="LDRV01000163">
    <property type="protein sequence ID" value="KTS04439.1"/>
    <property type="molecule type" value="Genomic_DNA"/>
</dbReference>